<name>A0A545T4K5_9GAMM</name>
<accession>A0A545T4K5</accession>
<dbReference type="InterPro" id="IPR006597">
    <property type="entry name" value="Sel1-like"/>
</dbReference>
<gene>
    <name evidence="2" type="ORF">FLL45_18205</name>
</gene>
<organism evidence="2 3">
    <name type="scientific">Aliikangiella marina</name>
    <dbReference type="NCBI Taxonomy" id="1712262"/>
    <lineage>
        <taxon>Bacteria</taxon>
        <taxon>Pseudomonadati</taxon>
        <taxon>Pseudomonadota</taxon>
        <taxon>Gammaproteobacteria</taxon>
        <taxon>Oceanospirillales</taxon>
        <taxon>Pleioneaceae</taxon>
        <taxon>Aliikangiella</taxon>
    </lineage>
</organism>
<comment type="caution">
    <text evidence="2">The sequence shown here is derived from an EMBL/GenBank/DDBJ whole genome shotgun (WGS) entry which is preliminary data.</text>
</comment>
<evidence type="ECO:0000256" key="1">
    <source>
        <dbReference type="SAM" id="SignalP"/>
    </source>
</evidence>
<reference evidence="2 3" key="1">
    <citation type="submission" date="2019-06" db="EMBL/GenBank/DDBJ databases">
        <title>Draft genome of Aliikangiella marina GYP-15.</title>
        <authorList>
            <person name="Wang G."/>
        </authorList>
    </citation>
    <scope>NUCLEOTIDE SEQUENCE [LARGE SCALE GENOMIC DNA]</scope>
    <source>
        <strain evidence="2 3">GYP-15</strain>
    </source>
</reference>
<feature type="signal peptide" evidence="1">
    <location>
        <begin position="1"/>
        <end position="21"/>
    </location>
</feature>
<evidence type="ECO:0000313" key="2">
    <source>
        <dbReference type="EMBL" id="TQV72154.1"/>
    </source>
</evidence>
<evidence type="ECO:0000313" key="3">
    <source>
        <dbReference type="Proteomes" id="UP000317839"/>
    </source>
</evidence>
<dbReference type="AlphaFoldDB" id="A0A545T4K5"/>
<keyword evidence="3" id="KW-1185">Reference proteome</keyword>
<proteinExistence type="predicted"/>
<dbReference type="Gene3D" id="1.25.40.10">
    <property type="entry name" value="Tetratricopeptide repeat domain"/>
    <property type="match status" value="1"/>
</dbReference>
<dbReference type="InterPro" id="IPR011990">
    <property type="entry name" value="TPR-like_helical_dom_sf"/>
</dbReference>
<dbReference type="SUPFAM" id="SSF81901">
    <property type="entry name" value="HCP-like"/>
    <property type="match status" value="1"/>
</dbReference>
<dbReference type="Proteomes" id="UP000317839">
    <property type="component" value="Unassembled WGS sequence"/>
</dbReference>
<dbReference type="EMBL" id="VIKR01000005">
    <property type="protein sequence ID" value="TQV72154.1"/>
    <property type="molecule type" value="Genomic_DNA"/>
</dbReference>
<dbReference type="RefSeq" id="WP_142943484.1">
    <property type="nucleotide sequence ID" value="NZ_VIKR01000005.1"/>
</dbReference>
<keyword evidence="1" id="KW-0732">Signal</keyword>
<feature type="chain" id="PRO_5022051450" evidence="1">
    <location>
        <begin position="22"/>
        <end position="165"/>
    </location>
</feature>
<dbReference type="OrthoDB" id="8561742at2"/>
<sequence>MKNLLICAAFATGLAGFNANAASAIEVENYERAYELGNAAIKNENYDKAYTHLRAASEMGNKVAQFSLALMYMEGKGVKQNYTEAYLWLNVASEADERKWRKVRDQIKDALSEQQKVALQPYVDDYLGKYGAEAQEVSCYKKAPTGSRIKRMTCVKQIDAHERRL</sequence>
<dbReference type="Pfam" id="PF08238">
    <property type="entry name" value="Sel1"/>
    <property type="match status" value="2"/>
</dbReference>
<dbReference type="SMART" id="SM00671">
    <property type="entry name" value="SEL1"/>
    <property type="match status" value="2"/>
</dbReference>
<protein>
    <submittedName>
        <fullName evidence="2">Sel1 repeat family protein</fullName>
    </submittedName>
</protein>